<dbReference type="InterPro" id="IPR016160">
    <property type="entry name" value="Ald_DH_CS_CYS"/>
</dbReference>
<dbReference type="AlphaFoldDB" id="A0A8J4DZ40"/>
<dbReference type="GO" id="GO:0004657">
    <property type="term" value="F:proline dehydrogenase activity"/>
    <property type="evidence" value="ECO:0007669"/>
    <property type="project" value="UniProtKB-ARBA"/>
</dbReference>
<dbReference type="PANTHER" id="PTHR42862:SF1">
    <property type="entry name" value="DELTA-1-PYRROLINE-5-CARBOXYLATE DEHYDROGENASE 2, ISOFORM A-RELATED"/>
    <property type="match status" value="1"/>
</dbReference>
<dbReference type="GO" id="GO:0003842">
    <property type="term" value="F:L-glutamate gamma-semialdehyde dehydrogenase activity"/>
    <property type="evidence" value="ECO:0007669"/>
    <property type="project" value="UniProtKB-EC"/>
</dbReference>
<dbReference type="Proteomes" id="UP000612585">
    <property type="component" value="Unassembled WGS sequence"/>
</dbReference>
<dbReference type="GO" id="GO:0009898">
    <property type="term" value="C:cytoplasmic side of plasma membrane"/>
    <property type="evidence" value="ECO:0007669"/>
    <property type="project" value="TreeGrafter"/>
</dbReference>
<dbReference type="PROSITE" id="PS00070">
    <property type="entry name" value="ALDEHYDE_DEHYDR_CYS"/>
    <property type="match status" value="1"/>
</dbReference>
<evidence type="ECO:0000256" key="1">
    <source>
        <dbReference type="ARBA" id="ARBA00004786"/>
    </source>
</evidence>
<dbReference type="Pfam" id="PF00171">
    <property type="entry name" value="Aldedh"/>
    <property type="match status" value="1"/>
</dbReference>
<dbReference type="PROSITE" id="PS00687">
    <property type="entry name" value="ALDEHYDE_DEHYDR_GLU"/>
    <property type="match status" value="1"/>
</dbReference>
<dbReference type="GO" id="GO:0010133">
    <property type="term" value="P:L-proline catabolic process to L-glutamate"/>
    <property type="evidence" value="ECO:0007669"/>
    <property type="project" value="UniProtKB-UniPathway"/>
</dbReference>
<dbReference type="InterPro" id="IPR016163">
    <property type="entry name" value="Ald_DH_C"/>
</dbReference>
<accession>A0A8J4DZ40</accession>
<gene>
    <name evidence="12" type="primary">putA_3</name>
    <name evidence="12" type="ORF">Vau01_038210</name>
</gene>
<proteinExistence type="inferred from homology"/>
<dbReference type="InterPro" id="IPR016162">
    <property type="entry name" value="Ald_DH_N"/>
</dbReference>
<evidence type="ECO:0000256" key="2">
    <source>
        <dbReference type="ARBA" id="ARBA00009986"/>
    </source>
</evidence>
<dbReference type="InterPro" id="IPR016161">
    <property type="entry name" value="Ald_DH/histidinol_DH"/>
</dbReference>
<comment type="catalytic activity">
    <reaction evidence="8">
        <text>L-glutamate 5-semialdehyde + NAD(+) + H2O = L-glutamate + NADH + 2 H(+)</text>
        <dbReference type="Rhea" id="RHEA:30235"/>
        <dbReference type="ChEBI" id="CHEBI:15377"/>
        <dbReference type="ChEBI" id="CHEBI:15378"/>
        <dbReference type="ChEBI" id="CHEBI:29985"/>
        <dbReference type="ChEBI" id="CHEBI:57540"/>
        <dbReference type="ChEBI" id="CHEBI:57945"/>
        <dbReference type="ChEBI" id="CHEBI:58066"/>
        <dbReference type="EC" id="1.2.1.88"/>
    </reaction>
</comment>
<evidence type="ECO:0000256" key="7">
    <source>
        <dbReference type="ARBA" id="ARBA00032259"/>
    </source>
</evidence>
<name>A0A8J4DZ40_9ACTN</name>
<organism evidence="12 13">
    <name type="scientific">Virgisporangium aurantiacum</name>
    <dbReference type="NCBI Taxonomy" id="175570"/>
    <lineage>
        <taxon>Bacteria</taxon>
        <taxon>Bacillati</taxon>
        <taxon>Actinomycetota</taxon>
        <taxon>Actinomycetes</taxon>
        <taxon>Micromonosporales</taxon>
        <taxon>Micromonosporaceae</taxon>
        <taxon>Virgisporangium</taxon>
    </lineage>
</organism>
<evidence type="ECO:0000256" key="10">
    <source>
        <dbReference type="RuleBase" id="RU003345"/>
    </source>
</evidence>
<comment type="pathway">
    <text evidence="1">Amino-acid degradation; L-proline degradation into L-glutamate; L-glutamate from L-proline: step 2/2.</text>
</comment>
<dbReference type="SUPFAM" id="SSF53720">
    <property type="entry name" value="ALDH-like"/>
    <property type="match status" value="1"/>
</dbReference>
<keyword evidence="4 10" id="KW-0560">Oxidoreductase</keyword>
<dbReference type="InterPro" id="IPR050485">
    <property type="entry name" value="Proline_metab_enzyme"/>
</dbReference>
<dbReference type="EC" id="1.2.1.88" evidence="3"/>
<dbReference type="InterPro" id="IPR029510">
    <property type="entry name" value="Ald_DH_CS_GLU"/>
</dbReference>
<keyword evidence="6" id="KW-0642">Proline metabolism</keyword>
<dbReference type="EMBL" id="BOPG01000024">
    <property type="protein sequence ID" value="GIJ56305.1"/>
    <property type="molecule type" value="Genomic_DNA"/>
</dbReference>
<feature type="domain" description="Aldehyde dehydrogenase" evidence="11">
    <location>
        <begin position="73"/>
        <end position="528"/>
    </location>
</feature>
<protein>
    <recommendedName>
        <fullName evidence="7">L-glutamate gamma-semialdehyde dehydrogenase</fullName>
        <ecNumber evidence="3">1.2.1.88</ecNumber>
    </recommendedName>
    <alternativeName>
        <fullName evidence="7">L-glutamate gamma-semialdehyde dehydrogenase</fullName>
    </alternativeName>
</protein>
<evidence type="ECO:0000256" key="5">
    <source>
        <dbReference type="ARBA" id="ARBA00023027"/>
    </source>
</evidence>
<dbReference type="Gene3D" id="3.40.309.10">
    <property type="entry name" value="Aldehyde Dehydrogenase, Chain A, domain 2"/>
    <property type="match status" value="1"/>
</dbReference>
<sequence>MPPKRRAWRRTYPHDMTTPAGRTALFPIGPTAPRGYASGSPERAATAAALDEVRSAGYDIPNRVGAVEVRTGRRAPVVTPHAHAVQLGEVHHAGAAETLRAIEAATAAASWWGRLPWEDRAAPFLRAADMLEHGPWRDRLNAATMLELSKTTYQADIDAACETIDFIRANVENMLRMYDVQPGSLPGSWNSVEYRPLEGFVFAVTPFNFTCMNNLAFGPAVLGNTVVWKPAESASLVAHLSLELLREAGLPDGVINVVYGHGPDIGDVALTHRDLAAVHFTGSTATFQHIWRTVGANVAGYRNYPRVVGETGGKDFIVAHPSADLDALAVACVRGAYEYQGQKCSAASRLYAPASLWPALRDRLVALTEQVVVGDPTLASTYVGAVINARQHAKHAAALAKARADGTVVVGGNTDDATGWFVDPTVLQVTDPRSPFITEELFAPVLTTYVYDDADWDATLRLVDESTPYGLTGAVFAADPDAIHDADRELRYTAGNFYVNDKPTGSVVGQQPFGGARASGTNDKAGTVWNMIRFASPRTTKRNHLPARDYRYPHLDS</sequence>
<dbReference type="FunFam" id="3.40.309.10:FF:000005">
    <property type="entry name" value="1-pyrroline-5-carboxylate dehydrogenase 1"/>
    <property type="match status" value="1"/>
</dbReference>
<evidence type="ECO:0000256" key="3">
    <source>
        <dbReference type="ARBA" id="ARBA00012884"/>
    </source>
</evidence>
<dbReference type="FunFam" id="3.40.605.10:FF:000006">
    <property type="entry name" value="1-pyrroline-5-carboxylate dehydrogenase"/>
    <property type="match status" value="1"/>
</dbReference>
<comment type="similarity">
    <text evidence="2 10">Belongs to the aldehyde dehydrogenase family.</text>
</comment>
<dbReference type="NCBIfam" id="TIGR01236">
    <property type="entry name" value="D1pyr5carbox1"/>
    <property type="match status" value="1"/>
</dbReference>
<dbReference type="Gene3D" id="3.40.605.10">
    <property type="entry name" value="Aldehyde Dehydrogenase, Chain A, domain 1"/>
    <property type="match status" value="1"/>
</dbReference>
<keyword evidence="13" id="KW-1185">Reference proteome</keyword>
<evidence type="ECO:0000313" key="13">
    <source>
        <dbReference type="Proteomes" id="UP000612585"/>
    </source>
</evidence>
<evidence type="ECO:0000256" key="4">
    <source>
        <dbReference type="ARBA" id="ARBA00023002"/>
    </source>
</evidence>
<evidence type="ECO:0000259" key="11">
    <source>
        <dbReference type="Pfam" id="PF00171"/>
    </source>
</evidence>
<dbReference type="InterPro" id="IPR015590">
    <property type="entry name" value="Aldehyde_DH_dom"/>
</dbReference>
<keyword evidence="5" id="KW-0520">NAD</keyword>
<dbReference type="PANTHER" id="PTHR42862">
    <property type="entry name" value="DELTA-1-PYRROLINE-5-CARBOXYLATE DEHYDROGENASE 1, ISOFORM A-RELATED"/>
    <property type="match status" value="1"/>
</dbReference>
<evidence type="ECO:0000256" key="6">
    <source>
        <dbReference type="ARBA" id="ARBA00023062"/>
    </source>
</evidence>
<feature type="active site" evidence="9">
    <location>
        <position position="310"/>
    </location>
</feature>
<dbReference type="UniPathway" id="UPA00261">
    <property type="reaction ID" value="UER00374"/>
</dbReference>
<evidence type="ECO:0000313" key="12">
    <source>
        <dbReference type="EMBL" id="GIJ56305.1"/>
    </source>
</evidence>
<reference evidence="12" key="1">
    <citation type="submission" date="2021-01" db="EMBL/GenBank/DDBJ databases">
        <title>Whole genome shotgun sequence of Virgisporangium aurantiacum NBRC 16421.</title>
        <authorList>
            <person name="Komaki H."/>
            <person name="Tamura T."/>
        </authorList>
    </citation>
    <scope>NUCLEOTIDE SEQUENCE</scope>
    <source>
        <strain evidence="12">NBRC 16421</strain>
    </source>
</reference>
<dbReference type="InterPro" id="IPR005931">
    <property type="entry name" value="P5CDH/ALDH4A1"/>
</dbReference>
<evidence type="ECO:0000256" key="8">
    <source>
        <dbReference type="ARBA" id="ARBA00048142"/>
    </source>
</evidence>
<evidence type="ECO:0000256" key="9">
    <source>
        <dbReference type="PROSITE-ProRule" id="PRU10007"/>
    </source>
</evidence>
<comment type="caution">
    <text evidence="12">The sequence shown here is derived from an EMBL/GenBank/DDBJ whole genome shotgun (WGS) entry which is preliminary data.</text>
</comment>